<organism evidence="1 2">
    <name type="scientific">Entomophthora muscae</name>
    <dbReference type="NCBI Taxonomy" id="34485"/>
    <lineage>
        <taxon>Eukaryota</taxon>
        <taxon>Fungi</taxon>
        <taxon>Fungi incertae sedis</taxon>
        <taxon>Zoopagomycota</taxon>
        <taxon>Entomophthoromycotina</taxon>
        <taxon>Entomophthoromycetes</taxon>
        <taxon>Entomophthorales</taxon>
        <taxon>Entomophthoraceae</taxon>
        <taxon>Entomophthora</taxon>
    </lineage>
</organism>
<evidence type="ECO:0000313" key="1">
    <source>
        <dbReference type="EMBL" id="KAJ9060386.1"/>
    </source>
</evidence>
<comment type="caution">
    <text evidence="1">The sequence shown here is derived from an EMBL/GenBank/DDBJ whole genome shotgun (WGS) entry which is preliminary data.</text>
</comment>
<gene>
    <name evidence="1" type="ORF">DSO57_1031417</name>
</gene>
<dbReference type="EMBL" id="QTSX02005196">
    <property type="protein sequence ID" value="KAJ9060386.1"/>
    <property type="molecule type" value="Genomic_DNA"/>
</dbReference>
<accession>A0ACC2SDQ5</accession>
<evidence type="ECO:0000313" key="2">
    <source>
        <dbReference type="Proteomes" id="UP001165960"/>
    </source>
</evidence>
<dbReference type="Proteomes" id="UP001165960">
    <property type="component" value="Unassembled WGS sequence"/>
</dbReference>
<reference evidence="1" key="1">
    <citation type="submission" date="2022-04" db="EMBL/GenBank/DDBJ databases">
        <title>Genome of the entomopathogenic fungus Entomophthora muscae.</title>
        <authorList>
            <person name="Elya C."/>
            <person name="Lovett B.R."/>
            <person name="Lee E."/>
            <person name="Macias A.M."/>
            <person name="Hajek A.E."/>
            <person name="De Bivort B.L."/>
            <person name="Kasson M.T."/>
            <person name="De Fine Licht H.H."/>
            <person name="Stajich J.E."/>
        </authorList>
    </citation>
    <scope>NUCLEOTIDE SEQUENCE</scope>
    <source>
        <strain evidence="1">Berkeley</strain>
    </source>
</reference>
<proteinExistence type="predicted"/>
<sequence length="243" mass="25620">MNPKVLFTLFSLVVVDAAPVERRTFGKLWEKKMAFLNAMMGINTNNNDNDNTNVNINNNNNDNSNSDSNNSMSSNSDVSDNDMSNSAMSNSGISNGDNNGGGSQNGFEESGFCNGASCGNSFTCLDDGSCGVPSSPCRGGSCRPGRPTRRPQRNTCPEDDPNCDMEPPTYPPPSNGSGGCSVDDPSCNEDVPVDYAPSSGSGGCYEDDPSCDVDSTPYPEGKGSSGFSDSKPSYYSRPKSSTY</sequence>
<protein>
    <submittedName>
        <fullName evidence="1">Uncharacterized protein</fullName>
    </submittedName>
</protein>
<keyword evidence="2" id="KW-1185">Reference proteome</keyword>
<name>A0ACC2SDQ5_9FUNG</name>